<dbReference type="Proteomes" id="UP000807025">
    <property type="component" value="Unassembled WGS sequence"/>
</dbReference>
<feature type="non-terminal residue" evidence="1">
    <location>
        <position position="149"/>
    </location>
</feature>
<reference evidence="1" key="1">
    <citation type="submission" date="2020-11" db="EMBL/GenBank/DDBJ databases">
        <authorList>
            <consortium name="DOE Joint Genome Institute"/>
            <person name="Ahrendt S."/>
            <person name="Riley R."/>
            <person name="Andreopoulos W."/>
            <person name="Labutti K."/>
            <person name="Pangilinan J."/>
            <person name="Ruiz-Duenas F.J."/>
            <person name="Barrasa J.M."/>
            <person name="Sanchez-Garcia M."/>
            <person name="Camarero S."/>
            <person name="Miyauchi S."/>
            <person name="Serrano A."/>
            <person name="Linde D."/>
            <person name="Babiker R."/>
            <person name="Drula E."/>
            <person name="Ayuso-Fernandez I."/>
            <person name="Pacheco R."/>
            <person name="Padilla G."/>
            <person name="Ferreira P."/>
            <person name="Barriuso J."/>
            <person name="Kellner H."/>
            <person name="Castanera R."/>
            <person name="Alfaro M."/>
            <person name="Ramirez L."/>
            <person name="Pisabarro A.G."/>
            <person name="Kuo A."/>
            <person name="Tritt A."/>
            <person name="Lipzen A."/>
            <person name="He G."/>
            <person name="Yan M."/>
            <person name="Ng V."/>
            <person name="Cullen D."/>
            <person name="Martin F."/>
            <person name="Rosso M.-N."/>
            <person name="Henrissat B."/>
            <person name="Hibbett D."/>
            <person name="Martinez A.T."/>
            <person name="Grigoriev I.V."/>
        </authorList>
    </citation>
    <scope>NUCLEOTIDE SEQUENCE</scope>
    <source>
        <strain evidence="1">ATCC 90797</strain>
    </source>
</reference>
<evidence type="ECO:0000313" key="2">
    <source>
        <dbReference type="Proteomes" id="UP000807025"/>
    </source>
</evidence>
<evidence type="ECO:0000313" key="1">
    <source>
        <dbReference type="EMBL" id="KAF9492844.1"/>
    </source>
</evidence>
<dbReference type="EMBL" id="MU154595">
    <property type="protein sequence ID" value="KAF9492844.1"/>
    <property type="molecule type" value="Genomic_DNA"/>
</dbReference>
<accession>A0A9P5ZRW4</accession>
<proteinExistence type="predicted"/>
<dbReference type="AlphaFoldDB" id="A0A9P5ZRW4"/>
<dbReference type="OrthoDB" id="3359887at2759"/>
<sequence>MWDILDNTYFVYRCFIPMATADMMGSVKINRTSGVNGVFDDRLSLVQGARASEGGKRQYYHISSTYIDELNPNRQSYSYDNIPFRREEEYKHILKRLADAKDDAARKCIGTDTGIMCLPLLAASLAFIHPYFFSLDAVHQLYANIASLL</sequence>
<comment type="caution">
    <text evidence="1">The sequence shown here is derived from an EMBL/GenBank/DDBJ whole genome shotgun (WGS) entry which is preliminary data.</text>
</comment>
<gene>
    <name evidence="1" type="ORF">BDN71DRAFT_1473515</name>
</gene>
<name>A0A9P5ZRW4_PLEER</name>
<organism evidence="1 2">
    <name type="scientific">Pleurotus eryngii</name>
    <name type="common">Boletus of the steppes</name>
    <dbReference type="NCBI Taxonomy" id="5323"/>
    <lineage>
        <taxon>Eukaryota</taxon>
        <taxon>Fungi</taxon>
        <taxon>Dikarya</taxon>
        <taxon>Basidiomycota</taxon>
        <taxon>Agaricomycotina</taxon>
        <taxon>Agaricomycetes</taxon>
        <taxon>Agaricomycetidae</taxon>
        <taxon>Agaricales</taxon>
        <taxon>Pleurotineae</taxon>
        <taxon>Pleurotaceae</taxon>
        <taxon>Pleurotus</taxon>
    </lineage>
</organism>
<keyword evidence="2" id="KW-1185">Reference proteome</keyword>
<protein>
    <submittedName>
        <fullName evidence="1">Uncharacterized protein</fullName>
    </submittedName>
</protein>